<reference evidence="2 3" key="1">
    <citation type="journal article" date="2013" name="Nat. Genet.">
        <title>The genome of the hydatid tapeworm Echinococcus granulosus.</title>
        <authorList>
            <person name="Zheng H."/>
            <person name="Zhang W."/>
            <person name="Zhang L."/>
            <person name="Zhang Z."/>
            <person name="Li J."/>
            <person name="Lu G."/>
            <person name="Zhu Y."/>
            <person name="Wang Y."/>
            <person name="Huang Y."/>
            <person name="Liu J."/>
            <person name="Kang H."/>
            <person name="Chen J."/>
            <person name="Wang L."/>
            <person name="Chen A."/>
            <person name="Yu S."/>
            <person name="Gao Z."/>
            <person name="Jin L."/>
            <person name="Gu W."/>
            <person name="Wang Z."/>
            <person name="Zhao L."/>
            <person name="Shi B."/>
            <person name="Wen H."/>
            <person name="Lin R."/>
            <person name="Jones M.K."/>
            <person name="Brejova B."/>
            <person name="Vinar T."/>
            <person name="Zhao G."/>
            <person name="McManus D.P."/>
            <person name="Chen Z."/>
            <person name="Zhou Y."/>
            <person name="Wang S."/>
        </authorList>
    </citation>
    <scope>NUCLEOTIDE SEQUENCE [LARGE SCALE GENOMIC DNA]</scope>
</reference>
<organism evidence="2 3">
    <name type="scientific">Echinococcus granulosus</name>
    <name type="common">Hydatid tapeworm</name>
    <dbReference type="NCBI Taxonomy" id="6210"/>
    <lineage>
        <taxon>Eukaryota</taxon>
        <taxon>Metazoa</taxon>
        <taxon>Spiralia</taxon>
        <taxon>Lophotrochozoa</taxon>
        <taxon>Platyhelminthes</taxon>
        <taxon>Cestoda</taxon>
        <taxon>Eucestoda</taxon>
        <taxon>Cyclophyllidea</taxon>
        <taxon>Taeniidae</taxon>
        <taxon>Echinococcus</taxon>
        <taxon>Echinococcus granulosus group</taxon>
    </lineage>
</organism>
<dbReference type="RefSeq" id="XP_024353100.1">
    <property type="nucleotide sequence ID" value="XM_024492426.1"/>
</dbReference>
<name>W6V669_ECHGR</name>
<comment type="caution">
    <text evidence="2">The sequence shown here is derived from an EMBL/GenBank/DDBJ whole genome shotgun (WGS) entry which is preliminary data.</text>
</comment>
<gene>
    <name evidence="2" type="ORF">EGR_03177</name>
</gene>
<proteinExistence type="predicted"/>
<keyword evidence="3" id="KW-1185">Reference proteome</keyword>
<accession>W6V669</accession>
<dbReference type="CTD" id="36338892"/>
<dbReference type="KEGG" id="egl:EGR_03177"/>
<evidence type="ECO:0000313" key="3">
    <source>
        <dbReference type="Proteomes" id="UP000019149"/>
    </source>
</evidence>
<evidence type="ECO:0000313" key="2">
    <source>
        <dbReference type="EMBL" id="EUB61904.1"/>
    </source>
</evidence>
<dbReference type="OrthoDB" id="10391209at2759"/>
<dbReference type="GeneID" id="36338892"/>
<protein>
    <submittedName>
        <fullName evidence="2">Uncharacterized protein</fullName>
    </submittedName>
</protein>
<dbReference type="EMBL" id="APAU02000016">
    <property type="protein sequence ID" value="EUB61904.1"/>
    <property type="molecule type" value="Genomic_DNA"/>
</dbReference>
<dbReference type="OMA" id="YSKPHYF"/>
<dbReference type="Proteomes" id="UP000019149">
    <property type="component" value="Unassembled WGS sequence"/>
</dbReference>
<feature type="compositionally biased region" description="Basic residues" evidence="1">
    <location>
        <begin position="121"/>
        <end position="134"/>
    </location>
</feature>
<dbReference type="AlphaFoldDB" id="W6V669"/>
<evidence type="ECO:0000256" key="1">
    <source>
        <dbReference type="SAM" id="MobiDB-lite"/>
    </source>
</evidence>
<sequence>MVYSKPHYFLGQQDAGLPLKGRSQSVLDLRPYSGAFPRIHVHSPSPHEKHYLQEYTNGRARAPSPLKPAPKTSAFKSGQTKPIWIDRKTGREGERLIRFEDSTTTVHRLRPMPRVNIGGRSPRHSPRRTSRSAARHYSSSPSRRDTSPYRRTSPTRNDYYRYGSYARFNSPRRYSPRCLCPCSLACTGNPGFDTSSSSSSTSSYTASLPSSSYFQTEVSESETSTSSGYNSGAFDWRNYHGARYLGQSPSRTNKIIMLKPRSGRSPLQSLVPHLHHCGQRQSKCTHKACQQRCEHCKPPEFRRSVSRRSRATSKILPPRPSSNLSFFEETILPGPSMPLHPVTPLRYDESETYSDSSSSYYGCGSIRCGYGNLELTFYSLSPQAITPSMSGAEGRSLVDVGSIVAEIFCHFGTITKSFLIPIFVSDPAPTFLLMLHFALRPIESTETK</sequence>
<feature type="region of interest" description="Disordered" evidence="1">
    <location>
        <begin position="104"/>
        <end position="158"/>
    </location>
</feature>